<evidence type="ECO:0000256" key="1">
    <source>
        <dbReference type="SAM" id="MobiDB-lite"/>
    </source>
</evidence>
<reference evidence="3" key="1">
    <citation type="submission" date="2021-11" db="EMBL/GenBank/DDBJ databases">
        <title>Genome sequence.</title>
        <authorList>
            <person name="Sun Q."/>
        </authorList>
    </citation>
    <scope>NUCLEOTIDE SEQUENCE</scope>
    <source>
        <strain evidence="3">JC740</strain>
    </source>
</reference>
<dbReference type="CDD" id="cd16145">
    <property type="entry name" value="ARS_like"/>
    <property type="match status" value="1"/>
</dbReference>
<keyword evidence="4" id="KW-1185">Reference proteome</keyword>
<dbReference type="InterPro" id="IPR000917">
    <property type="entry name" value="Sulfatase_N"/>
</dbReference>
<evidence type="ECO:0000313" key="3">
    <source>
        <dbReference type="EMBL" id="MCC9644243.1"/>
    </source>
</evidence>
<organism evidence="3 4">
    <name type="scientific">Rhodopirellula halodulae</name>
    <dbReference type="NCBI Taxonomy" id="2894198"/>
    <lineage>
        <taxon>Bacteria</taxon>
        <taxon>Pseudomonadati</taxon>
        <taxon>Planctomycetota</taxon>
        <taxon>Planctomycetia</taxon>
        <taxon>Pirellulales</taxon>
        <taxon>Pirellulaceae</taxon>
        <taxon>Rhodopirellula</taxon>
    </lineage>
</organism>
<evidence type="ECO:0000259" key="2">
    <source>
        <dbReference type="Pfam" id="PF00884"/>
    </source>
</evidence>
<proteinExistence type="predicted"/>
<accession>A0ABS8NKZ9</accession>
<dbReference type="Gene3D" id="3.40.720.10">
    <property type="entry name" value="Alkaline Phosphatase, subunit A"/>
    <property type="match status" value="1"/>
</dbReference>
<protein>
    <submittedName>
        <fullName evidence="3">Arylsulfatase</fullName>
    </submittedName>
</protein>
<dbReference type="InterPro" id="IPR052701">
    <property type="entry name" value="GAG_Ulvan_Degrading_Sulfatases"/>
</dbReference>
<dbReference type="EMBL" id="JAJKFW010000025">
    <property type="protein sequence ID" value="MCC9644243.1"/>
    <property type="molecule type" value="Genomic_DNA"/>
</dbReference>
<dbReference type="Pfam" id="PF00884">
    <property type="entry name" value="Sulfatase"/>
    <property type="match status" value="1"/>
</dbReference>
<dbReference type="Gene3D" id="3.30.1120.10">
    <property type="match status" value="1"/>
</dbReference>
<feature type="compositionally biased region" description="Polar residues" evidence="1">
    <location>
        <begin position="323"/>
        <end position="334"/>
    </location>
</feature>
<dbReference type="PANTHER" id="PTHR43751:SF3">
    <property type="entry name" value="SULFATASE N-TERMINAL DOMAIN-CONTAINING PROTEIN"/>
    <property type="match status" value="1"/>
</dbReference>
<dbReference type="SUPFAM" id="SSF53649">
    <property type="entry name" value="Alkaline phosphatase-like"/>
    <property type="match status" value="1"/>
</dbReference>
<name>A0ABS8NKZ9_9BACT</name>
<evidence type="ECO:0000313" key="4">
    <source>
        <dbReference type="Proteomes" id="UP001430306"/>
    </source>
</evidence>
<gene>
    <name evidence="3" type="ORF">LOC71_18355</name>
</gene>
<feature type="domain" description="Sulfatase N-terminal" evidence="2">
    <location>
        <begin position="41"/>
        <end position="379"/>
    </location>
</feature>
<dbReference type="PANTHER" id="PTHR43751">
    <property type="entry name" value="SULFATASE"/>
    <property type="match status" value="1"/>
</dbReference>
<dbReference type="RefSeq" id="WP_230275386.1">
    <property type="nucleotide sequence ID" value="NZ_JAJKFW010000025.1"/>
</dbReference>
<comment type="caution">
    <text evidence="3">The sequence shown here is derived from an EMBL/GenBank/DDBJ whole genome shotgun (WGS) entry which is preliminary data.</text>
</comment>
<dbReference type="InterPro" id="IPR017850">
    <property type="entry name" value="Alkaline_phosphatase_core_sf"/>
</dbReference>
<sequence>MNSFRWQRLLFVLVALTAVGSVDRSCCHANETSKGSGERRPNIIYVMADDLGYGDLGCYGQKEIQTPRLDQMAAKGIRFTDHYAGHTVCRPSRLTLWTGQHVGSTGLIGNAARDLDGEQPTVASLLSEAGYATGGVGKWALGNVDVPEEIENPGHPMNNGFDTWTGYMNQSNAHNFYPPYLWEDNRQLLFPGNVVSTNPAARGRVSVKKDTYSHDVMTEAAFDFIRTHAAEPFLLHIHWTIPHANNEAGRVNGDGMEIPDYGIYADRDWPNPEKGFAAMITKMDHDMGRLDALLDELGIAEQTLVIFTSDNGPHHEGGHSDRYFQSSGPLQGSKRSMHEGGIRIPFLAKWRGTIEPGSTSDHPSAFWDFLPTACEIAGVKPPSQIDGISYLPSLLGQPERQRRHEYLYWASREGDTSVGIRSGKWKAVNYPRNAVSNKERNRLAGEGKPAVNKNGWKLFDLSTDPGEQTDLATQHPSELDRLIELVQRDELF</sequence>
<feature type="region of interest" description="Disordered" evidence="1">
    <location>
        <begin position="314"/>
        <end position="336"/>
    </location>
</feature>
<dbReference type="Proteomes" id="UP001430306">
    <property type="component" value="Unassembled WGS sequence"/>
</dbReference>